<evidence type="ECO:0000256" key="4">
    <source>
        <dbReference type="SAM" id="MobiDB-lite"/>
    </source>
</evidence>
<feature type="signal peptide" evidence="5">
    <location>
        <begin position="1"/>
        <end position="21"/>
    </location>
</feature>
<keyword evidence="1" id="KW-0677">Repeat</keyword>
<name>A0ABU3BNV8_9BACT</name>
<dbReference type="PANTHER" id="PTHR45586">
    <property type="entry name" value="TPR REPEAT-CONTAINING PROTEIN PA4667"/>
    <property type="match status" value="1"/>
</dbReference>
<sequence>MPLPRPALLALVLGAAGAAAAQPRDAAEQRAYVEGRFVRALTFHAVGDDGAAAAALDEVLALRPDDPAVYDARAEVALARGEAADALFYAERAAALAPASADVRLGLARALDRAGRPVEAVEAAEAARSLAPDDPAVWEELAGLYARAGRGDAEREALAAGVRLHDTAAARLRLSALYERAGDAEAALDAARAAQRLAPDDPTARRRVAALAAPPRPDATADAAPPAAEGGAVGGEAAVGQTAEGGAESVDALLATVEADPRRLDVWARALQALAASGDPRAGAVADDALLLFPAVPAVATPAAEAYFAAGRPADARRAAERARAALDAQGDAPDADDLRARLDRVLAATDG</sequence>
<evidence type="ECO:0000313" key="7">
    <source>
        <dbReference type="Proteomes" id="UP001267426"/>
    </source>
</evidence>
<keyword evidence="5" id="KW-0732">Signal</keyword>
<feature type="repeat" description="TPR" evidence="3">
    <location>
        <begin position="168"/>
        <end position="201"/>
    </location>
</feature>
<reference evidence="6 7" key="1">
    <citation type="submission" date="2023-09" db="EMBL/GenBank/DDBJ databases">
        <authorList>
            <person name="Rey-Velasco X."/>
        </authorList>
    </citation>
    <scope>NUCLEOTIDE SEQUENCE [LARGE SCALE GENOMIC DNA]</scope>
    <source>
        <strain evidence="6 7">F394</strain>
    </source>
</reference>
<dbReference type="Pfam" id="PF14559">
    <property type="entry name" value="TPR_19"/>
    <property type="match status" value="1"/>
</dbReference>
<gene>
    <name evidence="6" type="ORF">RM540_04350</name>
</gene>
<keyword evidence="2 3" id="KW-0802">TPR repeat</keyword>
<organism evidence="6 7">
    <name type="scientific">Rubrivirga litoralis</name>
    <dbReference type="NCBI Taxonomy" id="3075598"/>
    <lineage>
        <taxon>Bacteria</taxon>
        <taxon>Pseudomonadati</taxon>
        <taxon>Rhodothermota</taxon>
        <taxon>Rhodothermia</taxon>
        <taxon>Rhodothermales</taxon>
        <taxon>Rubricoccaceae</taxon>
        <taxon>Rubrivirga</taxon>
    </lineage>
</organism>
<dbReference type="SUPFAM" id="SSF48452">
    <property type="entry name" value="TPR-like"/>
    <property type="match status" value="1"/>
</dbReference>
<dbReference type="RefSeq" id="WP_311662310.1">
    <property type="nucleotide sequence ID" value="NZ_JAVRHT010000006.1"/>
</dbReference>
<dbReference type="Gene3D" id="1.25.40.10">
    <property type="entry name" value="Tetratricopeptide repeat domain"/>
    <property type="match status" value="2"/>
</dbReference>
<evidence type="ECO:0000256" key="2">
    <source>
        <dbReference type="ARBA" id="ARBA00022803"/>
    </source>
</evidence>
<dbReference type="PROSITE" id="PS50005">
    <property type="entry name" value="TPR"/>
    <property type="match status" value="1"/>
</dbReference>
<evidence type="ECO:0000256" key="3">
    <source>
        <dbReference type="PROSITE-ProRule" id="PRU00339"/>
    </source>
</evidence>
<proteinExistence type="predicted"/>
<dbReference type="EMBL" id="JAVRHT010000006">
    <property type="protein sequence ID" value="MDT0630972.1"/>
    <property type="molecule type" value="Genomic_DNA"/>
</dbReference>
<dbReference type="InterPro" id="IPR019734">
    <property type="entry name" value="TPR_rpt"/>
</dbReference>
<dbReference type="InterPro" id="IPR011990">
    <property type="entry name" value="TPR-like_helical_dom_sf"/>
</dbReference>
<comment type="caution">
    <text evidence="6">The sequence shown here is derived from an EMBL/GenBank/DDBJ whole genome shotgun (WGS) entry which is preliminary data.</text>
</comment>
<dbReference type="Proteomes" id="UP001267426">
    <property type="component" value="Unassembled WGS sequence"/>
</dbReference>
<protein>
    <submittedName>
        <fullName evidence="6">Tetratricopeptide repeat protein</fullName>
    </submittedName>
</protein>
<keyword evidence="7" id="KW-1185">Reference proteome</keyword>
<feature type="region of interest" description="Disordered" evidence="4">
    <location>
        <begin position="212"/>
        <end position="244"/>
    </location>
</feature>
<dbReference type="InterPro" id="IPR051012">
    <property type="entry name" value="CellSynth/LPSAsmb/PSIAsmb"/>
</dbReference>
<evidence type="ECO:0000256" key="1">
    <source>
        <dbReference type="ARBA" id="ARBA00022737"/>
    </source>
</evidence>
<accession>A0ABU3BNV8</accession>
<evidence type="ECO:0000256" key="5">
    <source>
        <dbReference type="SAM" id="SignalP"/>
    </source>
</evidence>
<evidence type="ECO:0000313" key="6">
    <source>
        <dbReference type="EMBL" id="MDT0630972.1"/>
    </source>
</evidence>
<dbReference type="PANTHER" id="PTHR45586:SF14">
    <property type="entry name" value="TETRATRICOPEPTIDE TPR_2 REPEAT PROTEIN"/>
    <property type="match status" value="1"/>
</dbReference>
<dbReference type="SMART" id="SM00028">
    <property type="entry name" value="TPR"/>
    <property type="match status" value="4"/>
</dbReference>
<feature type="chain" id="PRO_5046000256" evidence="5">
    <location>
        <begin position="22"/>
        <end position="352"/>
    </location>
</feature>